<evidence type="ECO:0000313" key="4">
    <source>
        <dbReference type="Proteomes" id="UP001108240"/>
    </source>
</evidence>
<feature type="compositionally biased region" description="Basic and acidic residues" evidence="1">
    <location>
        <begin position="734"/>
        <end position="754"/>
    </location>
</feature>
<feature type="region of interest" description="Disordered" evidence="1">
    <location>
        <begin position="1165"/>
        <end position="1213"/>
    </location>
</feature>
<dbReference type="InterPro" id="IPR027907">
    <property type="entry name" value="BTBD8_C"/>
</dbReference>
<feature type="region of interest" description="Disordered" evidence="1">
    <location>
        <begin position="663"/>
        <end position="1107"/>
    </location>
</feature>
<feature type="region of interest" description="Disordered" evidence="1">
    <location>
        <begin position="1226"/>
        <end position="1249"/>
    </location>
</feature>
<feature type="compositionally biased region" description="Polar residues" evidence="1">
    <location>
        <begin position="1070"/>
        <end position="1085"/>
    </location>
</feature>
<organism evidence="3 4">
    <name type="scientific">Cyprinus carpio carpio</name>
    <dbReference type="NCBI Taxonomy" id="630221"/>
    <lineage>
        <taxon>Eukaryota</taxon>
        <taxon>Metazoa</taxon>
        <taxon>Chordata</taxon>
        <taxon>Craniata</taxon>
        <taxon>Vertebrata</taxon>
        <taxon>Euteleostomi</taxon>
        <taxon>Actinopterygii</taxon>
        <taxon>Neopterygii</taxon>
        <taxon>Teleostei</taxon>
        <taxon>Ostariophysi</taxon>
        <taxon>Cypriniformes</taxon>
        <taxon>Cyprinidae</taxon>
        <taxon>Cyprininae</taxon>
        <taxon>Cyprinus</taxon>
    </lineage>
</organism>
<dbReference type="PANTHER" id="PTHR22427:SF8">
    <property type="entry name" value="PROLINE-RICH PROTEIN 36"/>
    <property type="match status" value="1"/>
</dbReference>
<feature type="compositionally biased region" description="Pro residues" evidence="1">
    <location>
        <begin position="799"/>
        <end position="808"/>
    </location>
</feature>
<feature type="compositionally biased region" description="Polar residues" evidence="1">
    <location>
        <begin position="24"/>
        <end position="37"/>
    </location>
</feature>
<keyword evidence="4" id="KW-1185">Reference proteome</keyword>
<feature type="region of interest" description="Disordered" evidence="1">
    <location>
        <begin position="1"/>
        <end position="268"/>
    </location>
</feature>
<feature type="compositionally biased region" description="Low complexity" evidence="1">
    <location>
        <begin position="131"/>
        <end position="144"/>
    </location>
</feature>
<feature type="compositionally biased region" description="Low complexity" evidence="1">
    <location>
        <begin position="326"/>
        <end position="337"/>
    </location>
</feature>
<feature type="compositionally biased region" description="Low complexity" evidence="1">
    <location>
        <begin position="155"/>
        <end position="262"/>
    </location>
</feature>
<feature type="compositionally biased region" description="Basic and acidic residues" evidence="1">
    <location>
        <begin position="918"/>
        <end position="944"/>
    </location>
</feature>
<reference evidence="3" key="1">
    <citation type="submission" date="2025-08" db="UniProtKB">
        <authorList>
            <consortium name="Ensembl"/>
        </authorList>
    </citation>
    <scope>IDENTIFICATION</scope>
</reference>
<feature type="region of interest" description="Disordered" evidence="1">
    <location>
        <begin position="326"/>
        <end position="455"/>
    </location>
</feature>
<dbReference type="Ensembl" id="ENSCCRT00000192124.1">
    <property type="protein sequence ID" value="ENSCCRP00000151390.1"/>
    <property type="gene ID" value="ENSCCRG00000000627.2"/>
</dbReference>
<dbReference type="OMA" id="CLAEQQY"/>
<dbReference type="GeneTree" id="ENSGT00940000154382"/>
<evidence type="ECO:0000259" key="2">
    <source>
        <dbReference type="Pfam" id="PF15363"/>
    </source>
</evidence>
<evidence type="ECO:0000313" key="3">
    <source>
        <dbReference type="Ensembl" id="ENSCCRP00000151390.1"/>
    </source>
</evidence>
<dbReference type="Proteomes" id="UP001108240">
    <property type="component" value="Unplaced"/>
</dbReference>
<protein>
    <submittedName>
        <fullName evidence="3">Proline rich 36a</fullName>
    </submittedName>
</protein>
<dbReference type="PANTHER" id="PTHR22427">
    <property type="entry name" value="GH15728P"/>
    <property type="match status" value="1"/>
</dbReference>
<feature type="compositionally biased region" description="Polar residues" evidence="1">
    <location>
        <begin position="830"/>
        <end position="841"/>
    </location>
</feature>
<feature type="region of interest" description="Disordered" evidence="1">
    <location>
        <begin position="1265"/>
        <end position="1302"/>
    </location>
</feature>
<feature type="compositionally biased region" description="Acidic residues" evidence="1">
    <location>
        <begin position="999"/>
        <end position="1008"/>
    </location>
</feature>
<feature type="compositionally biased region" description="Basic and acidic residues" evidence="1">
    <location>
        <begin position="55"/>
        <end position="68"/>
    </location>
</feature>
<feature type="compositionally biased region" description="Polar residues" evidence="1">
    <location>
        <begin position="383"/>
        <end position="393"/>
    </location>
</feature>
<feature type="region of interest" description="Disordered" evidence="1">
    <location>
        <begin position="1508"/>
        <end position="1527"/>
    </location>
</feature>
<feature type="compositionally biased region" description="Basic and acidic residues" evidence="1">
    <location>
        <begin position="965"/>
        <end position="976"/>
    </location>
</feature>
<reference evidence="3" key="2">
    <citation type="submission" date="2025-09" db="UniProtKB">
        <authorList>
            <consortium name="Ensembl"/>
        </authorList>
    </citation>
    <scope>IDENTIFICATION</scope>
</reference>
<evidence type="ECO:0000256" key="1">
    <source>
        <dbReference type="SAM" id="MobiDB-lite"/>
    </source>
</evidence>
<feature type="compositionally biased region" description="Polar residues" evidence="1">
    <location>
        <begin position="625"/>
        <end position="639"/>
    </location>
</feature>
<accession>A0A9J8BDN0</accession>
<feature type="compositionally biased region" description="Pro residues" evidence="1">
    <location>
        <begin position="1237"/>
        <end position="1247"/>
    </location>
</feature>
<feature type="compositionally biased region" description="Acidic residues" evidence="1">
    <location>
        <begin position="721"/>
        <end position="733"/>
    </location>
</feature>
<feature type="compositionally biased region" description="Polar residues" evidence="1">
    <location>
        <begin position="897"/>
        <end position="917"/>
    </location>
</feature>
<feature type="region of interest" description="Disordered" evidence="1">
    <location>
        <begin position="1419"/>
        <end position="1447"/>
    </location>
</feature>
<feature type="compositionally biased region" description="Polar residues" evidence="1">
    <location>
        <begin position="338"/>
        <end position="350"/>
    </location>
</feature>
<feature type="compositionally biased region" description="Low complexity" evidence="1">
    <location>
        <begin position="988"/>
        <end position="998"/>
    </location>
</feature>
<feature type="region of interest" description="Disordered" evidence="1">
    <location>
        <begin position="611"/>
        <end position="650"/>
    </location>
</feature>
<feature type="compositionally biased region" description="Acidic residues" evidence="1">
    <location>
        <begin position="613"/>
        <end position="622"/>
    </location>
</feature>
<dbReference type="Pfam" id="PF15363">
    <property type="entry name" value="BTBD8_C"/>
    <property type="match status" value="1"/>
</dbReference>
<proteinExistence type="predicted"/>
<feature type="compositionally biased region" description="Basic and acidic residues" evidence="1">
    <location>
        <begin position="429"/>
        <end position="454"/>
    </location>
</feature>
<feature type="compositionally biased region" description="Low complexity" evidence="1">
    <location>
        <begin position="103"/>
        <end position="114"/>
    </location>
</feature>
<sequence>MKPDGVATAPSEPMEAEGTEPITEPTSNDGASQNGTTPSPPQPDEPQNEQAAPPTDKEASGKAVDAKSKSKGPVKGKIAAGPATTGPGTRPKATQSRVANGLTKTTSSAPTKKPIPASTVAADKKKPTTTVGSSGPSKKPVGSSTAIATSRAQPKATTAGTNKSTTTTTASGTKTGPAASTATSLNKRPATAATSAATKPKTTAPAPRPAAAPAAKPSSSATAKTTAAPKTNRVTGSSAPRPAATSATGRTVTGTSTSTSAVPRTNRTATKPLVTASAARKGAVPFMGICIYNIYGKVLLDLFIYFFHSIMLSIYLSFVDVGKTSTTAPAKKTVPATISRSAASKPSNSEAPKPAAATKRPPPSIKAPQPKPDDKKSVPTRKVPSSSRNNPSLPASGKNIPASPGHKQPGSMVSAKLQPAKPSQSVNGKPDEKEPATKPDDKEPTTKPDVKEPAAEPVQLLAAAVATVAVATAAAIAREESVSGPEATPTVESSLDVPASSLDVQEMVDVQVTNVSSQCVLDISNMEPESQKALIEAGSVEVACPTSSVADQESEELVSGKVDEKLIVAEAPAAQEATEQESLTASQFDNSAATIVSSGVEVAEKAERINSDCYEDVEEEEREGSQQVSLSEMSGTQPTEESRPGSAGLAGSIWRAGALLSELDSEDVSCSQQGASELSAPGVLEGTESMDDLGDASLKGADGEGASVGSPDFEKVSDILTNEDEDDEDDDDRVCDMEVGSERAEDSHRQHHDNEDDEEDEDVEMASEGITESGLESYGNADEDDLTEDYRLDNLNRIQPPPVVPSAPPAFQWNQPSCFADAWAQPPQPASTLLSSPSSECWQADPETPTQTPAQARLDVSSERGSPSNLLEPPPCTPQQAPISAAEGNVSPKPGLTPSQTCKFQPDTSSDPDQASDSNRDIRLPEEVKDNDLSATETHSKVDLQPEPLNPVPTVLPDIMQDLGIHLERAEKEKVPETLPADDVLGGPATALSSPSSATEDEASDTEGEMQISDPQAELSGTGNADGTAPAGRNLSTLEECEEMSGENGGGGSETPQSATSAASYGFDYMTSNSNAQSSAESCSKSPGIFSLENEEQLPDEAKDPSLLKELTMIPTTASEEKIDPIKSQHGEFQSHPEQQYMLCGESSELPEPVSVAAAVHLESGLIDPSSRQHQEEEQDLDSQHPYYSTICEKTDSPLAEGNSHFPPQPNDLLSIQMTMSSKLRLRPRAPHVTQPPRLPTDLPPRIPNVASNMQLRCLEQHQQHLHEIQQRQEKRNREQTRQDEEEKQARNEREQQEEEQKRNLLELQLKQQEQERKQRQQIMQWQQELEEQQQQQKHKVHTPAVLSPSSGLTTIYETVETSDEEEEGQGVVEELEDKSSFIVCPEEDLQRCTEENYSGDLYSQCTTPSLESIIQGPQRELQETDPAADQDSPSPLGSPERTPPLEFDWGKKVDIVQQLIKQTLLLAGDGCSPLLLLPGGAGGTLSPLESSLWPNMLPPLTPPSATVTSVSSFSPEAPGSSAQGEWTVVELETHH</sequence>
<feature type="domain" description="BTB/POZ" evidence="2">
    <location>
        <begin position="1492"/>
        <end position="1536"/>
    </location>
</feature>
<feature type="compositionally biased region" description="Acidic residues" evidence="1">
    <location>
        <begin position="755"/>
        <end position="765"/>
    </location>
</feature>
<name>A0A9J8BDN0_CYPCA</name>